<reference evidence="2" key="2">
    <citation type="submission" date="2023-05" db="EMBL/GenBank/DDBJ databases">
        <authorList>
            <consortium name="Lawrence Berkeley National Laboratory"/>
            <person name="Steindorff A."/>
            <person name="Hensen N."/>
            <person name="Bonometti L."/>
            <person name="Westerberg I."/>
            <person name="Brannstrom I.O."/>
            <person name="Guillou S."/>
            <person name="Cros-Aarteil S."/>
            <person name="Calhoun S."/>
            <person name="Haridas S."/>
            <person name="Kuo A."/>
            <person name="Mondo S."/>
            <person name="Pangilinan J."/>
            <person name="Riley R."/>
            <person name="Labutti K."/>
            <person name="Andreopoulos B."/>
            <person name="Lipzen A."/>
            <person name="Chen C."/>
            <person name="Yanf M."/>
            <person name="Daum C."/>
            <person name="Ng V."/>
            <person name="Clum A."/>
            <person name="Ohm R."/>
            <person name="Martin F."/>
            <person name="Silar P."/>
            <person name="Natvig D."/>
            <person name="Lalanne C."/>
            <person name="Gautier V."/>
            <person name="Ament-Velasquez S.L."/>
            <person name="Kruys A."/>
            <person name="Hutchinson M.I."/>
            <person name="Powell A.J."/>
            <person name="Barry K."/>
            <person name="Miller A.N."/>
            <person name="Grigoriev I.V."/>
            <person name="Debuchy R."/>
            <person name="Gladieux P."/>
            <person name="Thoren M.H."/>
            <person name="Johannesson H."/>
        </authorList>
    </citation>
    <scope>NUCLEOTIDE SEQUENCE</scope>
    <source>
        <strain evidence="2">CBS 141.50</strain>
    </source>
</reference>
<gene>
    <name evidence="2" type="ORF">C8A04DRAFT_29350</name>
</gene>
<evidence type="ECO:0000313" key="3">
    <source>
        <dbReference type="Proteomes" id="UP001302676"/>
    </source>
</evidence>
<accession>A0AAN6V152</accession>
<protein>
    <submittedName>
        <fullName evidence="2">6d24efdd-47e8-48fc-a4f6-c9a3cf6d6fdb</fullName>
    </submittedName>
</protein>
<feature type="region of interest" description="Disordered" evidence="1">
    <location>
        <begin position="214"/>
        <end position="242"/>
    </location>
</feature>
<evidence type="ECO:0000256" key="1">
    <source>
        <dbReference type="SAM" id="MobiDB-lite"/>
    </source>
</evidence>
<feature type="compositionally biased region" description="Acidic residues" evidence="1">
    <location>
        <begin position="228"/>
        <end position="241"/>
    </location>
</feature>
<evidence type="ECO:0000313" key="2">
    <source>
        <dbReference type="EMBL" id="KAK4142953.1"/>
    </source>
</evidence>
<feature type="region of interest" description="Disordered" evidence="1">
    <location>
        <begin position="1"/>
        <end position="86"/>
    </location>
</feature>
<keyword evidence="3" id="KW-1185">Reference proteome</keyword>
<dbReference type="RefSeq" id="XP_062636324.1">
    <property type="nucleotide sequence ID" value="XM_062780984.1"/>
</dbReference>
<reference evidence="2" key="1">
    <citation type="journal article" date="2023" name="Mol. Phylogenet. Evol.">
        <title>Genome-scale phylogeny and comparative genomics of the fungal order Sordariales.</title>
        <authorList>
            <person name="Hensen N."/>
            <person name="Bonometti L."/>
            <person name="Westerberg I."/>
            <person name="Brannstrom I.O."/>
            <person name="Guillou S."/>
            <person name="Cros-Aarteil S."/>
            <person name="Calhoun S."/>
            <person name="Haridas S."/>
            <person name="Kuo A."/>
            <person name="Mondo S."/>
            <person name="Pangilinan J."/>
            <person name="Riley R."/>
            <person name="LaButti K."/>
            <person name="Andreopoulos B."/>
            <person name="Lipzen A."/>
            <person name="Chen C."/>
            <person name="Yan M."/>
            <person name="Daum C."/>
            <person name="Ng V."/>
            <person name="Clum A."/>
            <person name="Steindorff A."/>
            <person name="Ohm R.A."/>
            <person name="Martin F."/>
            <person name="Silar P."/>
            <person name="Natvig D.O."/>
            <person name="Lalanne C."/>
            <person name="Gautier V."/>
            <person name="Ament-Velasquez S.L."/>
            <person name="Kruys A."/>
            <person name="Hutchinson M.I."/>
            <person name="Powell A.J."/>
            <person name="Barry K."/>
            <person name="Miller A.N."/>
            <person name="Grigoriev I.V."/>
            <person name="Debuchy R."/>
            <person name="Gladieux P."/>
            <person name="Hiltunen Thoren M."/>
            <person name="Johannesson H."/>
        </authorList>
    </citation>
    <scope>NUCLEOTIDE SEQUENCE</scope>
    <source>
        <strain evidence="2">CBS 141.50</strain>
    </source>
</reference>
<dbReference type="Proteomes" id="UP001302676">
    <property type="component" value="Unassembled WGS sequence"/>
</dbReference>
<organism evidence="2 3">
    <name type="scientific">Dichotomopilus funicola</name>
    <dbReference type="NCBI Taxonomy" id="1934379"/>
    <lineage>
        <taxon>Eukaryota</taxon>
        <taxon>Fungi</taxon>
        <taxon>Dikarya</taxon>
        <taxon>Ascomycota</taxon>
        <taxon>Pezizomycotina</taxon>
        <taxon>Sordariomycetes</taxon>
        <taxon>Sordariomycetidae</taxon>
        <taxon>Sordariales</taxon>
        <taxon>Chaetomiaceae</taxon>
        <taxon>Dichotomopilus</taxon>
    </lineage>
</organism>
<dbReference type="GeneID" id="87817597"/>
<feature type="compositionally biased region" description="Basic and acidic residues" evidence="1">
    <location>
        <begin position="214"/>
        <end position="227"/>
    </location>
</feature>
<comment type="caution">
    <text evidence="2">The sequence shown here is derived from an EMBL/GenBank/DDBJ whole genome shotgun (WGS) entry which is preliminary data.</text>
</comment>
<dbReference type="AlphaFoldDB" id="A0AAN6V152"/>
<name>A0AAN6V152_9PEZI</name>
<proteinExistence type="predicted"/>
<sequence>MPAKRKAGNSAPAARKTGPGAKSSRTTKTSLTSDDNESDVPPFKPAKRARGATSQAAKDDDDDDDDLGYGRGPAKSTTIEQHLMDQNKKSKEFISAFKSQIAEGREQTQAALAKLRRELGDPQNDSSNNMAEIFTVLQTSVRTALSADDNPLFEKTQQLVSLSHAILDCHRKAERDSRKQNIQSPREIWKQDEEGMRKLLEYGKIFGEKVVEGWISPDDRGGDRESQEESDNVDEGEDSEVENLAKGLFEWRRKGRGLGKSDESWGGLARKQMVAMAGVVRTLPSELK</sequence>
<dbReference type="EMBL" id="MU853591">
    <property type="protein sequence ID" value="KAK4142953.1"/>
    <property type="molecule type" value="Genomic_DNA"/>
</dbReference>
<feature type="compositionally biased region" description="Low complexity" evidence="1">
    <location>
        <begin position="22"/>
        <end position="33"/>
    </location>
</feature>